<dbReference type="InterPro" id="IPR001404">
    <property type="entry name" value="Hsp90_fam"/>
</dbReference>
<proteinExistence type="inferred from homology"/>
<dbReference type="AlphaFoldDB" id="A0A4D6LWH8"/>
<evidence type="ECO:0000256" key="1">
    <source>
        <dbReference type="ARBA" id="ARBA00008239"/>
    </source>
</evidence>
<keyword evidence="2" id="KW-0547">Nucleotide-binding</keyword>
<dbReference type="PANTHER" id="PTHR11528">
    <property type="entry name" value="HEAT SHOCK PROTEIN 90 FAMILY MEMBER"/>
    <property type="match status" value="1"/>
</dbReference>
<evidence type="ECO:0000256" key="2">
    <source>
        <dbReference type="ARBA" id="ARBA00022741"/>
    </source>
</evidence>
<reference evidence="6 7" key="1">
    <citation type="submission" date="2019-04" db="EMBL/GenBank/DDBJ databases">
        <title>An improved genome assembly and genetic linkage map for asparagus bean, Vigna unguiculata ssp. sesquipedialis.</title>
        <authorList>
            <person name="Xia Q."/>
            <person name="Zhang R."/>
            <person name="Dong Y."/>
        </authorList>
    </citation>
    <scope>NUCLEOTIDE SEQUENCE [LARGE SCALE GENOMIC DNA]</scope>
    <source>
        <tissue evidence="6">Leaf</tissue>
    </source>
</reference>
<accession>A0A4D6LWH8</accession>
<feature type="compositionally biased region" description="Low complexity" evidence="5">
    <location>
        <begin position="664"/>
        <end position="675"/>
    </location>
</feature>
<dbReference type="InterPro" id="IPR020575">
    <property type="entry name" value="Hsp90_N"/>
</dbReference>
<keyword evidence="4" id="KW-0143">Chaperone</keyword>
<gene>
    <name evidence="6" type="ORF">DEO72_LG5g899</name>
</gene>
<organism evidence="6 7">
    <name type="scientific">Vigna unguiculata</name>
    <name type="common">Cowpea</name>
    <dbReference type="NCBI Taxonomy" id="3917"/>
    <lineage>
        <taxon>Eukaryota</taxon>
        <taxon>Viridiplantae</taxon>
        <taxon>Streptophyta</taxon>
        <taxon>Embryophyta</taxon>
        <taxon>Tracheophyta</taxon>
        <taxon>Spermatophyta</taxon>
        <taxon>Magnoliopsida</taxon>
        <taxon>eudicotyledons</taxon>
        <taxon>Gunneridae</taxon>
        <taxon>Pentapetalae</taxon>
        <taxon>rosids</taxon>
        <taxon>fabids</taxon>
        <taxon>Fabales</taxon>
        <taxon>Fabaceae</taxon>
        <taxon>Papilionoideae</taxon>
        <taxon>50 kb inversion clade</taxon>
        <taxon>NPAAA clade</taxon>
        <taxon>indigoferoid/millettioid clade</taxon>
        <taxon>Phaseoleae</taxon>
        <taxon>Vigna</taxon>
    </lineage>
</organism>
<dbReference type="GO" id="GO:0005524">
    <property type="term" value="F:ATP binding"/>
    <property type="evidence" value="ECO:0007669"/>
    <property type="project" value="UniProtKB-KW"/>
</dbReference>
<protein>
    <submittedName>
        <fullName evidence="6">Molecular chaperone HtpG</fullName>
    </submittedName>
</protein>
<comment type="similarity">
    <text evidence="1">Belongs to the heat shock protein 90 family.</text>
</comment>
<evidence type="ECO:0000256" key="3">
    <source>
        <dbReference type="ARBA" id="ARBA00022840"/>
    </source>
</evidence>
<keyword evidence="3" id="KW-0067">ATP-binding</keyword>
<evidence type="ECO:0000313" key="6">
    <source>
        <dbReference type="EMBL" id="QCD92830.1"/>
    </source>
</evidence>
<dbReference type="GO" id="GO:0016887">
    <property type="term" value="F:ATP hydrolysis activity"/>
    <property type="evidence" value="ECO:0007669"/>
    <property type="project" value="InterPro"/>
</dbReference>
<sequence>MTNDKILVLAGEKSEMLSLVKKTFYSNKGIFLRELIINASNALDEIQFERLTKKNILNNDELIVRLILHKVNKTLSIIDNGIGITKVDLVDNLGVGFYSTYLVAHKVILTSKHNDDDQYIWDSQPGSSFFLTKDIDDQRLPRGTKITLFLKDDQLEYLEETTIKNLISKDCQQITHPIYLWSENTKDHWKLINNWLHDQEMRNKFVAQNLGKHLPDHLEFNVLFKLSLKSLKRFGCIRKSWALLLENPNFTNLLRFNLIWNQNSCFDDTSLLLCLGPVNNQIIQSTGIVYLWNPSTNECKVTPPSPTEDIPYYVDIMIKYEGFGYDWARDDYKVIRNVILTSKHNDDDQYIWDSQPGSSFFLTKDIDDQRLPRGTKITLFLKDDQLEYLEETTIKNLICKDCQQITHPIYLWSENTKDHWKLINNWLHDQEMRNKFVAQNLGKHLPDHLEFNVLFKLSLKSLKRFGCIRKSWALLLENPNFTNLLRFNLIWNQNSCFDDTSLLLCLGPVNNQIIQSTGIVYLWNPSTNECKVTPPSPTEDIPYYVDIMIKYEGFGYDWARDDYKVIRNVCYFEDGHLDGINYGEWDLRDLWEIYSLRSNSWRKLNIELLNCQAGEDVIFDNDVCREVGLLFYNKEMMIKDFIENRTKATQNMQNPKIESKRKASPGGCSSPPGSS</sequence>
<evidence type="ECO:0000313" key="7">
    <source>
        <dbReference type="Proteomes" id="UP000501690"/>
    </source>
</evidence>
<dbReference type="SUPFAM" id="SSF55874">
    <property type="entry name" value="ATPase domain of HSP90 chaperone/DNA topoisomerase II/histidine kinase"/>
    <property type="match status" value="2"/>
</dbReference>
<dbReference type="Gene3D" id="3.30.565.10">
    <property type="entry name" value="Histidine kinase-like ATPase, C-terminal domain"/>
    <property type="match status" value="2"/>
</dbReference>
<name>A0A4D6LWH8_VIGUN</name>
<dbReference type="PRINTS" id="PR00775">
    <property type="entry name" value="HEATSHOCK90"/>
</dbReference>
<dbReference type="Proteomes" id="UP000501690">
    <property type="component" value="Linkage Group LG5"/>
</dbReference>
<evidence type="ECO:0000256" key="4">
    <source>
        <dbReference type="ARBA" id="ARBA00023186"/>
    </source>
</evidence>
<keyword evidence="7" id="KW-1185">Reference proteome</keyword>
<evidence type="ECO:0000256" key="5">
    <source>
        <dbReference type="SAM" id="MobiDB-lite"/>
    </source>
</evidence>
<dbReference type="EMBL" id="CP039349">
    <property type="protein sequence ID" value="QCD92830.1"/>
    <property type="molecule type" value="Genomic_DNA"/>
</dbReference>
<feature type="region of interest" description="Disordered" evidence="5">
    <location>
        <begin position="649"/>
        <end position="675"/>
    </location>
</feature>
<dbReference type="GO" id="GO:0140662">
    <property type="term" value="F:ATP-dependent protein folding chaperone"/>
    <property type="evidence" value="ECO:0007669"/>
    <property type="project" value="InterPro"/>
</dbReference>
<dbReference type="GO" id="GO:0051082">
    <property type="term" value="F:unfolded protein binding"/>
    <property type="evidence" value="ECO:0007669"/>
    <property type="project" value="InterPro"/>
</dbReference>
<dbReference type="InterPro" id="IPR036890">
    <property type="entry name" value="HATPase_C_sf"/>
</dbReference>